<dbReference type="Proteomes" id="UP000820669">
    <property type="component" value="Unassembled WGS sequence"/>
</dbReference>
<evidence type="ECO:0000313" key="1">
    <source>
        <dbReference type="EMBL" id="NMH97161.1"/>
    </source>
</evidence>
<dbReference type="Gene3D" id="2.130.10.10">
    <property type="entry name" value="YVTN repeat-like/Quinoprotein amine dehydrogenase"/>
    <property type="match status" value="1"/>
</dbReference>
<name>A0ABX1S6H6_9PSEU</name>
<protein>
    <recommendedName>
        <fullName evidence="3">Pyrroloquinoline-quinone binding quinoprotein</fullName>
    </recommendedName>
</protein>
<dbReference type="EMBL" id="JAAXLA010000009">
    <property type="protein sequence ID" value="NMH97161.1"/>
    <property type="molecule type" value="Genomic_DNA"/>
</dbReference>
<organism evidence="1 2">
    <name type="scientific">Pseudonocardia acidicola</name>
    <dbReference type="NCBI Taxonomy" id="2724939"/>
    <lineage>
        <taxon>Bacteria</taxon>
        <taxon>Bacillati</taxon>
        <taxon>Actinomycetota</taxon>
        <taxon>Actinomycetes</taxon>
        <taxon>Pseudonocardiales</taxon>
        <taxon>Pseudonocardiaceae</taxon>
        <taxon>Pseudonocardia</taxon>
    </lineage>
</organism>
<keyword evidence="2" id="KW-1185">Reference proteome</keyword>
<reference evidence="1 2" key="1">
    <citation type="submission" date="2020-04" db="EMBL/GenBank/DDBJ databases">
        <authorList>
            <person name="Klaysubun C."/>
            <person name="Duangmal K."/>
            <person name="Lipun K."/>
        </authorList>
    </citation>
    <scope>NUCLEOTIDE SEQUENCE [LARGE SCALE GENOMIC DNA]</scope>
    <source>
        <strain evidence="1 2">K10HN5</strain>
    </source>
</reference>
<evidence type="ECO:0008006" key="3">
    <source>
        <dbReference type="Google" id="ProtNLM"/>
    </source>
</evidence>
<accession>A0ABX1S6H6</accession>
<comment type="caution">
    <text evidence="1">The sequence shown here is derived from an EMBL/GenBank/DDBJ whole genome shotgun (WGS) entry which is preliminary data.</text>
</comment>
<proteinExistence type="predicted"/>
<evidence type="ECO:0000313" key="2">
    <source>
        <dbReference type="Proteomes" id="UP000820669"/>
    </source>
</evidence>
<gene>
    <name evidence="1" type="ORF">HF526_07510</name>
</gene>
<dbReference type="InterPro" id="IPR015943">
    <property type="entry name" value="WD40/YVTN_repeat-like_dom_sf"/>
</dbReference>
<dbReference type="SUPFAM" id="SSF50998">
    <property type="entry name" value="Quinoprotein alcohol dehydrogenase-like"/>
    <property type="match status" value="1"/>
</dbReference>
<sequence length="414" mass="43209">MLRPRPLPPERRRRGDIVAAAVLVVVLFAAAALYWLHSAAANTESVTDPAMSGAAAPPAPAAVPDGFVEAWRAPSAATPVPVVAGPGVVTGDGSAVVGRDAETGRQRWSYTRDLPLCTVGEGFGRALALYQNGQYCSELTALDAATGARGPQRNSDVRPGTRLLTNGTLVAATGTDYLEVWRSDLVKTLEYGEIRAPEQPGQQPRTGCTYGSFAMTTGRLGVIERCPGDSTDRLTVLKPDGAGDSSKPQEEFSVLLPAAGAQLIALSADRAVVALPEPARLQILDRSGTQVGLIPSDVPATDLAAAPPGGVARVSADARRVYWWTGSRTVALDRADLVPLWTLAGTLGPGTSYAGQLLLPVRGGLLQVDPTRGTVVRTIPVDRSGWTGPVALATQGSVLLEQRGPELVALTPRP</sequence>
<dbReference type="RefSeq" id="WP_169380549.1">
    <property type="nucleotide sequence ID" value="NZ_JAAXLA010000009.1"/>
</dbReference>
<dbReference type="InterPro" id="IPR011047">
    <property type="entry name" value="Quinoprotein_ADH-like_sf"/>
</dbReference>